<dbReference type="Gene3D" id="2.40.50.140">
    <property type="entry name" value="Nucleic acid-binding proteins"/>
    <property type="match status" value="1"/>
</dbReference>
<sequence>MILQFGTFNFGSGRAYVNFGFQGTSLYMNEDIKDINASPPGFLLLEKKQTEASSSLRIVTGNDLDEPKDVIVCPTSRCKVFSTVPRFKFDIRVQDSTGVVSLTLMDRQARRFLRRTAKELIDKMLDIFKIDISEFNINNKYKSFTIIKWIEDPTAISTVESTYAIQIHIAFTGVKHKLADSFDVEESPSTSRCKPSKDITEDAIKVPKSAMLVPKLEK</sequence>
<name>A0AAD8NFY5_TARER</name>
<dbReference type="SUPFAM" id="SSF50249">
    <property type="entry name" value="Nucleic acid-binding proteins"/>
    <property type="match status" value="1"/>
</dbReference>
<organism evidence="1 2">
    <name type="scientific">Tagetes erecta</name>
    <name type="common">African marigold</name>
    <dbReference type="NCBI Taxonomy" id="13708"/>
    <lineage>
        <taxon>Eukaryota</taxon>
        <taxon>Viridiplantae</taxon>
        <taxon>Streptophyta</taxon>
        <taxon>Embryophyta</taxon>
        <taxon>Tracheophyta</taxon>
        <taxon>Spermatophyta</taxon>
        <taxon>Magnoliopsida</taxon>
        <taxon>eudicotyledons</taxon>
        <taxon>Gunneridae</taxon>
        <taxon>Pentapetalae</taxon>
        <taxon>asterids</taxon>
        <taxon>campanulids</taxon>
        <taxon>Asterales</taxon>
        <taxon>Asteraceae</taxon>
        <taxon>Asteroideae</taxon>
        <taxon>Heliantheae alliance</taxon>
        <taxon>Tageteae</taxon>
        <taxon>Tagetes</taxon>
    </lineage>
</organism>
<reference evidence="1" key="1">
    <citation type="journal article" date="2023" name="bioRxiv">
        <title>Improved chromosome-level genome assembly for marigold (Tagetes erecta).</title>
        <authorList>
            <person name="Jiang F."/>
            <person name="Yuan L."/>
            <person name="Wang S."/>
            <person name="Wang H."/>
            <person name="Xu D."/>
            <person name="Wang A."/>
            <person name="Fan W."/>
        </authorList>
    </citation>
    <scope>NUCLEOTIDE SEQUENCE</scope>
    <source>
        <strain evidence="1">WSJ</strain>
        <tissue evidence="1">Leaf</tissue>
    </source>
</reference>
<comment type="caution">
    <text evidence="1">The sequence shown here is derived from an EMBL/GenBank/DDBJ whole genome shotgun (WGS) entry which is preliminary data.</text>
</comment>
<dbReference type="InterPro" id="IPR012340">
    <property type="entry name" value="NA-bd_OB-fold"/>
</dbReference>
<accession>A0AAD8NFY5</accession>
<dbReference type="Proteomes" id="UP001229421">
    <property type="component" value="Unassembled WGS sequence"/>
</dbReference>
<protein>
    <submittedName>
        <fullName evidence="1">Uncharacterized protein</fullName>
    </submittedName>
</protein>
<dbReference type="AlphaFoldDB" id="A0AAD8NFY5"/>
<proteinExistence type="predicted"/>
<evidence type="ECO:0000313" key="1">
    <source>
        <dbReference type="EMBL" id="KAK1414630.1"/>
    </source>
</evidence>
<dbReference type="EMBL" id="JAUHHV010000008">
    <property type="protein sequence ID" value="KAK1414630.1"/>
    <property type="molecule type" value="Genomic_DNA"/>
</dbReference>
<evidence type="ECO:0000313" key="2">
    <source>
        <dbReference type="Proteomes" id="UP001229421"/>
    </source>
</evidence>
<keyword evidence="2" id="KW-1185">Reference proteome</keyword>
<gene>
    <name evidence="1" type="ORF">QVD17_30379</name>
</gene>